<feature type="domain" description="Flagellar basal-body/hook protein C-terminal" evidence="3">
    <location>
        <begin position="59"/>
        <end position="94"/>
    </location>
</feature>
<protein>
    <recommendedName>
        <fullName evidence="6">Flagellar basal body rod protein</fullName>
    </recommendedName>
</protein>
<dbReference type="Pfam" id="PF06429">
    <property type="entry name" value="Flg_bbr_C"/>
    <property type="match status" value="1"/>
</dbReference>
<evidence type="ECO:0000313" key="4">
    <source>
        <dbReference type="EMBL" id="MBJ6725039.1"/>
    </source>
</evidence>
<accession>A0A8J7LUT9</accession>
<dbReference type="InterPro" id="IPR010930">
    <property type="entry name" value="Flg_bb/hook_C_dom"/>
</dbReference>
<dbReference type="InterPro" id="IPR001444">
    <property type="entry name" value="Flag_bb_rod_N"/>
</dbReference>
<comment type="similarity">
    <text evidence="1">Belongs to the flagella basal body rod proteins family.</text>
</comment>
<dbReference type="Proteomes" id="UP000636888">
    <property type="component" value="Unassembled WGS sequence"/>
</dbReference>
<evidence type="ECO:0008006" key="6">
    <source>
        <dbReference type="Google" id="ProtNLM"/>
    </source>
</evidence>
<sequence>MANISSIAVSALVASGIQQGVIANNVANLGTSNFRASKAVLQTSKAGVRATVAQGTESVDVSREAVGMVNNRRYFSANVKVVKTTDDMIKALLDVMA</sequence>
<evidence type="ECO:0000313" key="5">
    <source>
        <dbReference type="Proteomes" id="UP000636888"/>
    </source>
</evidence>
<gene>
    <name evidence="4" type="ORF">JFN93_09995</name>
</gene>
<reference evidence="4" key="1">
    <citation type="submission" date="2020-12" db="EMBL/GenBank/DDBJ databases">
        <title>Geomonas sp. Red875, isolated from river sediment.</title>
        <authorList>
            <person name="Xu Z."/>
            <person name="Zhang Z."/>
            <person name="Masuda Y."/>
            <person name="Itoh H."/>
            <person name="Senoo K."/>
        </authorList>
    </citation>
    <scope>NUCLEOTIDE SEQUENCE</scope>
    <source>
        <strain evidence="4">Red875</strain>
    </source>
</reference>
<comment type="caution">
    <text evidence="4">The sequence shown here is derived from an EMBL/GenBank/DDBJ whole genome shotgun (WGS) entry which is preliminary data.</text>
</comment>
<name>A0A8J7LUT9_9BACT</name>
<evidence type="ECO:0000259" key="3">
    <source>
        <dbReference type="Pfam" id="PF06429"/>
    </source>
</evidence>
<organism evidence="4 5">
    <name type="scientific">Geomesophilobacter sediminis</name>
    <dbReference type="NCBI Taxonomy" id="2798584"/>
    <lineage>
        <taxon>Bacteria</taxon>
        <taxon>Pseudomonadati</taxon>
        <taxon>Thermodesulfobacteriota</taxon>
        <taxon>Desulfuromonadia</taxon>
        <taxon>Geobacterales</taxon>
        <taxon>Geobacteraceae</taxon>
        <taxon>Geomesophilobacter</taxon>
    </lineage>
</organism>
<proteinExistence type="inferred from homology"/>
<evidence type="ECO:0000256" key="1">
    <source>
        <dbReference type="ARBA" id="ARBA00009677"/>
    </source>
</evidence>
<evidence type="ECO:0000259" key="2">
    <source>
        <dbReference type="Pfam" id="PF00460"/>
    </source>
</evidence>
<dbReference type="Pfam" id="PF00460">
    <property type="entry name" value="Flg_bb_rod"/>
    <property type="match status" value="1"/>
</dbReference>
<dbReference type="EMBL" id="JAEMHM010000007">
    <property type="protein sequence ID" value="MBJ6725039.1"/>
    <property type="molecule type" value="Genomic_DNA"/>
</dbReference>
<dbReference type="RefSeq" id="WP_199383929.1">
    <property type="nucleotide sequence ID" value="NZ_JAEMHM010000007.1"/>
</dbReference>
<keyword evidence="5" id="KW-1185">Reference proteome</keyword>
<feature type="domain" description="Flagellar basal body rod protein N-terminal" evidence="2">
    <location>
        <begin position="7"/>
        <end position="35"/>
    </location>
</feature>
<dbReference type="AlphaFoldDB" id="A0A8J7LUT9"/>